<proteinExistence type="predicted"/>
<dbReference type="STRING" id="1126212.K2RF34"/>
<keyword evidence="3" id="KW-0863">Zinc-finger</keyword>
<evidence type="ECO:0000256" key="5">
    <source>
        <dbReference type="ARBA" id="ARBA00023015"/>
    </source>
</evidence>
<keyword evidence="4" id="KW-0862">Zinc</keyword>
<dbReference type="EMBL" id="AHHD01000060">
    <property type="protein sequence ID" value="EKG21101.1"/>
    <property type="molecule type" value="Genomic_DNA"/>
</dbReference>
<comment type="subcellular location">
    <subcellularLocation>
        <location evidence="1">Nucleus</location>
    </subcellularLocation>
</comment>
<protein>
    <recommendedName>
        <fullName evidence="9">DEUBAD domain-containing protein</fullName>
    </recommendedName>
</protein>
<feature type="compositionally biased region" description="Basic residues" evidence="8">
    <location>
        <begin position="186"/>
        <end position="205"/>
    </location>
</feature>
<keyword evidence="2" id="KW-0479">Metal-binding</keyword>
<dbReference type="InterPro" id="IPR044867">
    <property type="entry name" value="DEUBAD_dom"/>
</dbReference>
<comment type="caution">
    <text evidence="10">The sequence shown here is derived from an EMBL/GenBank/DDBJ whole genome shotgun (WGS) entry which is preliminary data.</text>
</comment>
<dbReference type="HOGENOM" id="CLU_474929_0_0_1"/>
<dbReference type="VEuPathDB" id="FungiDB:MPH_01586"/>
<feature type="domain" description="DEUBAD" evidence="9">
    <location>
        <begin position="314"/>
        <end position="432"/>
    </location>
</feature>
<evidence type="ECO:0000256" key="1">
    <source>
        <dbReference type="ARBA" id="ARBA00004123"/>
    </source>
</evidence>
<dbReference type="PROSITE" id="PS51916">
    <property type="entry name" value="DEUBAD"/>
    <property type="match status" value="1"/>
</dbReference>
<evidence type="ECO:0000256" key="3">
    <source>
        <dbReference type="ARBA" id="ARBA00022771"/>
    </source>
</evidence>
<name>K2RF34_MACPH</name>
<dbReference type="Pfam" id="PF13919">
    <property type="entry name" value="ASXH"/>
    <property type="match status" value="1"/>
</dbReference>
<feature type="compositionally biased region" description="Basic and acidic residues" evidence="8">
    <location>
        <begin position="1"/>
        <end position="12"/>
    </location>
</feature>
<feature type="compositionally biased region" description="Low complexity" evidence="8">
    <location>
        <begin position="164"/>
        <end position="183"/>
    </location>
</feature>
<evidence type="ECO:0000259" key="9">
    <source>
        <dbReference type="PROSITE" id="PS51916"/>
    </source>
</evidence>
<evidence type="ECO:0000256" key="8">
    <source>
        <dbReference type="SAM" id="MobiDB-lite"/>
    </source>
</evidence>
<feature type="compositionally biased region" description="Polar residues" evidence="8">
    <location>
        <begin position="227"/>
        <end position="239"/>
    </location>
</feature>
<dbReference type="InterPro" id="IPR028020">
    <property type="entry name" value="ASX_DEUBAD_dom"/>
</dbReference>
<dbReference type="GO" id="GO:0005634">
    <property type="term" value="C:nucleus"/>
    <property type="evidence" value="ECO:0007669"/>
    <property type="project" value="UniProtKB-SubCell"/>
</dbReference>
<keyword evidence="6" id="KW-0804">Transcription</keyword>
<accession>K2RF34</accession>
<feature type="compositionally biased region" description="Basic residues" evidence="8">
    <location>
        <begin position="257"/>
        <end position="266"/>
    </location>
</feature>
<organism evidence="10 11">
    <name type="scientific">Macrophomina phaseolina (strain MS6)</name>
    <name type="common">Charcoal rot fungus</name>
    <dbReference type="NCBI Taxonomy" id="1126212"/>
    <lineage>
        <taxon>Eukaryota</taxon>
        <taxon>Fungi</taxon>
        <taxon>Dikarya</taxon>
        <taxon>Ascomycota</taxon>
        <taxon>Pezizomycotina</taxon>
        <taxon>Dothideomycetes</taxon>
        <taxon>Dothideomycetes incertae sedis</taxon>
        <taxon>Botryosphaeriales</taxon>
        <taxon>Botryosphaeriaceae</taxon>
        <taxon>Macrophomina</taxon>
    </lineage>
</organism>
<gene>
    <name evidence="10" type="ORF">MPH_01586</name>
</gene>
<dbReference type="AlphaFoldDB" id="K2RF34"/>
<feature type="compositionally biased region" description="Low complexity" evidence="8">
    <location>
        <begin position="113"/>
        <end position="132"/>
    </location>
</feature>
<evidence type="ECO:0000313" key="11">
    <source>
        <dbReference type="Proteomes" id="UP000007129"/>
    </source>
</evidence>
<evidence type="ECO:0000256" key="7">
    <source>
        <dbReference type="ARBA" id="ARBA00023242"/>
    </source>
</evidence>
<reference evidence="10 11" key="1">
    <citation type="journal article" date="2012" name="BMC Genomics">
        <title>Tools to kill: Genome of one of the most destructive plant pathogenic fungi Macrophomina phaseolina.</title>
        <authorList>
            <person name="Islam M.S."/>
            <person name="Haque M.S."/>
            <person name="Islam M.M."/>
            <person name="Emdad E.M."/>
            <person name="Halim A."/>
            <person name="Hossen Q.M.M."/>
            <person name="Hossain M.Z."/>
            <person name="Ahmed B."/>
            <person name="Rahim S."/>
            <person name="Rahman M.S."/>
            <person name="Alam M.M."/>
            <person name="Hou S."/>
            <person name="Wan X."/>
            <person name="Saito J.A."/>
            <person name="Alam M."/>
        </authorList>
    </citation>
    <scope>NUCLEOTIDE SEQUENCE [LARGE SCALE GENOMIC DNA]</scope>
    <source>
        <strain evidence="10 11">MS6</strain>
    </source>
</reference>
<keyword evidence="7" id="KW-0539">Nucleus</keyword>
<dbReference type="OrthoDB" id="2289918at2759"/>
<dbReference type="Proteomes" id="UP000007129">
    <property type="component" value="Unassembled WGS sequence"/>
</dbReference>
<dbReference type="InParanoid" id="K2RF34"/>
<evidence type="ECO:0000256" key="4">
    <source>
        <dbReference type="ARBA" id="ARBA00022833"/>
    </source>
</evidence>
<dbReference type="GO" id="GO:0008270">
    <property type="term" value="F:zinc ion binding"/>
    <property type="evidence" value="ECO:0007669"/>
    <property type="project" value="UniProtKB-KW"/>
</dbReference>
<evidence type="ECO:0000256" key="2">
    <source>
        <dbReference type="ARBA" id="ARBA00022723"/>
    </source>
</evidence>
<sequence length="574" mass="62717">MDISQEPKESHDSAQATPDHGHDVDGNRVLNVEMASALEASRKNSEPSRTTSMHGDSKNVGDLDEAILGSPVDMEDKDTVPNDTNGDEMQVDEQGSLGTPKDVALTKSNERGVSGVDRAAVSSASSQVNSEVPENSGKCKEVRGGSGVNFQDDARTHQADTDIVMADVAQAPDADADEAMQAPSSKSRKRGVQSRRKGRPAKATKKSQATPKSVKIAITDAAPEQTDLPSTGQADNQGSAGDATAESAPSTNEPRRSGRRATRNSRTHAEEDSDAEFDPTLPASSEASMPSVCSRSKRAGLSRIWAPDHLLQDPKSKLVKADIMSILRDPRAWTSLSPEQQAKVISLLPNAPALAPDPTNPTASLPNIPQQMLAVNNAFRADIAMFQEDLSEGRLDPLWQRDGLVAMERRACGEFDAWKEKEMEAFWGQKQKLSYDVLAGESSKVKLETLVAAGCWEVGDVWLYSKVFGKTKNAVKIEKEATITSFTKDNRITFRFPKGQRKFSSATAGENIETGPLDGLTQLADKMIEADSRVTTWRHSNVWKEIRCFRKNQDIGSLWEIREIYWARQQENQN</sequence>
<dbReference type="eggNOG" id="ENOG502S5GG">
    <property type="taxonomic scope" value="Eukaryota"/>
</dbReference>
<feature type="region of interest" description="Disordered" evidence="8">
    <location>
        <begin position="1"/>
        <end position="294"/>
    </location>
</feature>
<keyword evidence="5" id="KW-0805">Transcription regulation</keyword>
<evidence type="ECO:0000313" key="10">
    <source>
        <dbReference type="EMBL" id="EKG21101.1"/>
    </source>
</evidence>
<evidence type="ECO:0000256" key="6">
    <source>
        <dbReference type="ARBA" id="ARBA00023163"/>
    </source>
</evidence>
<feature type="compositionally biased region" description="Polar residues" evidence="8">
    <location>
        <begin position="282"/>
        <end position="294"/>
    </location>
</feature>